<evidence type="ECO:0000256" key="12">
    <source>
        <dbReference type="SAM" id="Phobius"/>
    </source>
</evidence>
<dbReference type="InterPro" id="IPR001734">
    <property type="entry name" value="Na/solute_symporter"/>
</dbReference>
<comment type="similarity">
    <text evidence="2 11">Belongs to the sodium:solute symporter (SSF) (TC 2.A.21) family.</text>
</comment>
<dbReference type="GO" id="GO:0015293">
    <property type="term" value="F:symporter activity"/>
    <property type="evidence" value="ECO:0007669"/>
    <property type="project" value="TreeGrafter"/>
</dbReference>
<dbReference type="STRING" id="1033731.SAMN05444145_101476"/>
<dbReference type="PANTHER" id="PTHR42985:SF47">
    <property type="entry name" value="INTEGRAL MEMBRANE TRANSPORT PROTEIN"/>
    <property type="match status" value="1"/>
</dbReference>
<keyword evidence="7" id="KW-0915">Sodium</keyword>
<dbReference type="PROSITE" id="PS50283">
    <property type="entry name" value="NA_SOLUT_SYMP_3"/>
    <property type="match status" value="1"/>
</dbReference>
<dbReference type="OrthoDB" id="891563at2"/>
<evidence type="ECO:0000313" key="14">
    <source>
        <dbReference type="Proteomes" id="UP000183253"/>
    </source>
</evidence>
<feature type="transmembrane region" description="Helical" evidence="12">
    <location>
        <begin position="74"/>
        <end position="98"/>
    </location>
</feature>
<keyword evidence="5 12" id="KW-0812">Transmembrane</keyword>
<feature type="transmembrane region" description="Helical" evidence="12">
    <location>
        <begin position="181"/>
        <end position="200"/>
    </location>
</feature>
<feature type="transmembrane region" description="Helical" evidence="12">
    <location>
        <begin position="375"/>
        <end position="394"/>
    </location>
</feature>
<feature type="transmembrane region" description="Helical" evidence="12">
    <location>
        <begin position="152"/>
        <end position="169"/>
    </location>
</feature>
<dbReference type="AlphaFoldDB" id="A0A1H3YA93"/>
<dbReference type="GO" id="GO:0006814">
    <property type="term" value="P:sodium ion transport"/>
    <property type="evidence" value="ECO:0007669"/>
    <property type="project" value="UniProtKB-KW"/>
</dbReference>
<dbReference type="RefSeq" id="WP_010259995.1">
    <property type="nucleotide sequence ID" value="NZ_CAEG01000004.1"/>
</dbReference>
<feature type="transmembrane region" description="Helical" evidence="12">
    <location>
        <begin position="43"/>
        <end position="62"/>
    </location>
</feature>
<feature type="transmembrane region" description="Helical" evidence="12">
    <location>
        <begin position="400"/>
        <end position="419"/>
    </location>
</feature>
<evidence type="ECO:0000256" key="7">
    <source>
        <dbReference type="ARBA" id="ARBA00023053"/>
    </source>
</evidence>
<keyword evidence="9 12" id="KW-0472">Membrane</keyword>
<gene>
    <name evidence="13" type="ORF">SAMN05444145_101476</name>
</gene>
<dbReference type="Gene3D" id="1.20.1730.10">
    <property type="entry name" value="Sodium/glucose cotransporter"/>
    <property type="match status" value="1"/>
</dbReference>
<evidence type="ECO:0000256" key="9">
    <source>
        <dbReference type="ARBA" id="ARBA00023136"/>
    </source>
</evidence>
<evidence type="ECO:0000256" key="11">
    <source>
        <dbReference type="RuleBase" id="RU362091"/>
    </source>
</evidence>
<feature type="transmembrane region" description="Helical" evidence="12">
    <location>
        <begin position="431"/>
        <end position="450"/>
    </location>
</feature>
<feature type="transmembrane region" description="Helical" evidence="12">
    <location>
        <begin position="233"/>
        <end position="251"/>
    </location>
</feature>
<proteinExistence type="inferred from homology"/>
<feature type="transmembrane region" description="Helical" evidence="12">
    <location>
        <begin position="311"/>
        <end position="334"/>
    </location>
</feature>
<sequence>MTPAAVIATVLGYIAVLFAVAWASGRRADNAGFFTGNRRTPWYMAAFAMIGAAMSGVTFISVPGSVAVDSFSYMQMVAGFTVGQLIVAFVLIPTFYRLRVVSLYEYLDDRFGVASHRTGAWFFFISKMLGAALRVYVVCAVMQLLVFSHYGIPFWANALITMFFVWLYTQQGGVKSLIWTDTLKTVCLVASLLLSIVFIMQGLGLSFADTAREVSASPMSQIFFFDDPASDRYFWKMFAAGIVLLVAMTGLDQDMMQRNLSCATPRDSQKNIVLTAVSQIFVIFLFLVLGVLLYLYMERSGMTPPAKSDQVFSLVAVDGGLPLVVGILFVVGLISSTYSAAGSALTALTTSFTVDILEGTKRYGEERLTRLRKGVHILMALGMAAVILAFEYWADDSVINLVYKVASYTYGPILGMFAFGMLTRRKVRDRWIPFIAVAAPVLSALVQWWAREAWDYRIGFELLIYNAAFTMLGMLILAERHEK</sequence>
<evidence type="ECO:0000256" key="2">
    <source>
        <dbReference type="ARBA" id="ARBA00006434"/>
    </source>
</evidence>
<protein>
    <submittedName>
        <fullName evidence="13">Na+/proline symporter</fullName>
    </submittedName>
</protein>
<keyword evidence="10" id="KW-0739">Sodium transport</keyword>
<dbReference type="PANTHER" id="PTHR42985">
    <property type="entry name" value="SODIUM-COUPLED MONOCARBOXYLATE TRANSPORTER"/>
    <property type="match status" value="1"/>
</dbReference>
<dbReference type="InterPro" id="IPR038377">
    <property type="entry name" value="Na/Glc_symporter_sf"/>
</dbReference>
<evidence type="ECO:0000313" key="13">
    <source>
        <dbReference type="EMBL" id="SEA07911.1"/>
    </source>
</evidence>
<dbReference type="GO" id="GO:0005886">
    <property type="term" value="C:plasma membrane"/>
    <property type="evidence" value="ECO:0007669"/>
    <property type="project" value="UniProtKB-SubCell"/>
</dbReference>
<feature type="transmembrane region" description="Helical" evidence="12">
    <location>
        <begin position="6"/>
        <end position="23"/>
    </location>
</feature>
<evidence type="ECO:0000256" key="6">
    <source>
        <dbReference type="ARBA" id="ARBA00022989"/>
    </source>
</evidence>
<evidence type="ECO:0000256" key="1">
    <source>
        <dbReference type="ARBA" id="ARBA00004651"/>
    </source>
</evidence>
<keyword evidence="3" id="KW-0813">Transport</keyword>
<accession>A0A1H3YA93</accession>
<evidence type="ECO:0000256" key="8">
    <source>
        <dbReference type="ARBA" id="ARBA00023065"/>
    </source>
</evidence>
<keyword evidence="6 12" id="KW-1133">Transmembrane helix</keyword>
<feature type="transmembrane region" description="Helical" evidence="12">
    <location>
        <begin position="462"/>
        <end position="478"/>
    </location>
</feature>
<organism evidence="13 14">
    <name type="scientific">Alistipes timonensis JC136</name>
    <dbReference type="NCBI Taxonomy" id="1033731"/>
    <lineage>
        <taxon>Bacteria</taxon>
        <taxon>Pseudomonadati</taxon>
        <taxon>Bacteroidota</taxon>
        <taxon>Bacteroidia</taxon>
        <taxon>Bacteroidales</taxon>
        <taxon>Rikenellaceae</taxon>
        <taxon>Alistipes</taxon>
    </lineage>
</organism>
<comment type="subcellular location">
    <subcellularLocation>
        <location evidence="1">Cell membrane</location>
        <topology evidence="1">Multi-pass membrane protein</topology>
    </subcellularLocation>
</comment>
<dbReference type="Pfam" id="PF00474">
    <property type="entry name" value="SSF"/>
    <property type="match status" value="1"/>
</dbReference>
<dbReference type="InterPro" id="IPR051163">
    <property type="entry name" value="Sodium:Solute_Symporter_SSF"/>
</dbReference>
<keyword evidence="14" id="KW-1185">Reference proteome</keyword>
<dbReference type="Proteomes" id="UP000183253">
    <property type="component" value="Unassembled WGS sequence"/>
</dbReference>
<feature type="transmembrane region" description="Helical" evidence="12">
    <location>
        <begin position="272"/>
        <end position="296"/>
    </location>
</feature>
<reference evidence="13 14" key="1">
    <citation type="submission" date="2016-10" db="EMBL/GenBank/DDBJ databases">
        <authorList>
            <person name="de Groot N.N."/>
        </authorList>
    </citation>
    <scope>NUCLEOTIDE SEQUENCE [LARGE SCALE GENOMIC DNA]</scope>
    <source>
        <strain evidence="13 14">DSM 25383</strain>
    </source>
</reference>
<evidence type="ECO:0000256" key="5">
    <source>
        <dbReference type="ARBA" id="ARBA00022692"/>
    </source>
</evidence>
<evidence type="ECO:0000256" key="3">
    <source>
        <dbReference type="ARBA" id="ARBA00022448"/>
    </source>
</evidence>
<keyword evidence="8" id="KW-0406">Ion transport</keyword>
<evidence type="ECO:0000256" key="10">
    <source>
        <dbReference type="ARBA" id="ARBA00023201"/>
    </source>
</evidence>
<keyword evidence="4" id="KW-1003">Cell membrane</keyword>
<dbReference type="CDD" id="cd10326">
    <property type="entry name" value="SLC5sbd_NIS-like"/>
    <property type="match status" value="1"/>
</dbReference>
<name>A0A1H3YA93_9BACT</name>
<dbReference type="EMBL" id="FNRI01000001">
    <property type="protein sequence ID" value="SEA07911.1"/>
    <property type="molecule type" value="Genomic_DNA"/>
</dbReference>
<feature type="transmembrane region" description="Helical" evidence="12">
    <location>
        <begin position="119"/>
        <end position="146"/>
    </location>
</feature>
<evidence type="ECO:0000256" key="4">
    <source>
        <dbReference type="ARBA" id="ARBA00022475"/>
    </source>
</evidence>